<proteinExistence type="predicted"/>
<comment type="caution">
    <text evidence="2">The sequence shown here is derived from an EMBL/GenBank/DDBJ whole genome shotgun (WGS) entry which is preliminary data.</text>
</comment>
<gene>
    <name evidence="2" type="ORF">RDB_LOCUS58903</name>
</gene>
<evidence type="ECO:0000313" key="3">
    <source>
        <dbReference type="Proteomes" id="UP000663827"/>
    </source>
</evidence>
<sequence>MAGGGVRGKVSGVLLPSKPPVDKPPTPEIQSLPIISDEAIEFLSDKTMETPNDESMQASSEATMAEPTRGTSEEPLEIVFREAIPQGEKDLNNVKARIFAWNACHQRQWAFETDDGGLLTESFTSVIGDYLDKSGESLAGLTYNMLFDEVSTRVTRKRDGHPMPQFVQVECFD</sequence>
<evidence type="ECO:0000256" key="1">
    <source>
        <dbReference type="SAM" id="MobiDB-lite"/>
    </source>
</evidence>
<feature type="compositionally biased region" description="Polar residues" evidence="1">
    <location>
        <begin position="49"/>
        <end position="62"/>
    </location>
</feature>
<dbReference type="Proteomes" id="UP000663827">
    <property type="component" value="Unassembled WGS sequence"/>
</dbReference>
<accession>A0A8H3E2J0</accession>
<dbReference type="Gene3D" id="3.40.50.1460">
    <property type="match status" value="1"/>
</dbReference>
<feature type="region of interest" description="Disordered" evidence="1">
    <location>
        <begin position="48"/>
        <end position="75"/>
    </location>
</feature>
<dbReference type="EMBL" id="CAJNJQ010001174">
    <property type="protein sequence ID" value="CAE7124754.1"/>
    <property type="molecule type" value="Genomic_DNA"/>
</dbReference>
<feature type="region of interest" description="Disordered" evidence="1">
    <location>
        <begin position="1"/>
        <end position="34"/>
    </location>
</feature>
<dbReference type="AlphaFoldDB" id="A0A8H3E2J0"/>
<organism evidence="2 3">
    <name type="scientific">Rhizoctonia solani</name>
    <dbReference type="NCBI Taxonomy" id="456999"/>
    <lineage>
        <taxon>Eukaryota</taxon>
        <taxon>Fungi</taxon>
        <taxon>Dikarya</taxon>
        <taxon>Basidiomycota</taxon>
        <taxon>Agaricomycotina</taxon>
        <taxon>Agaricomycetes</taxon>
        <taxon>Cantharellales</taxon>
        <taxon>Ceratobasidiaceae</taxon>
        <taxon>Rhizoctonia</taxon>
    </lineage>
</organism>
<evidence type="ECO:0000313" key="2">
    <source>
        <dbReference type="EMBL" id="CAE7124754.1"/>
    </source>
</evidence>
<feature type="compositionally biased region" description="Pro residues" evidence="1">
    <location>
        <begin position="17"/>
        <end position="27"/>
    </location>
</feature>
<name>A0A8H3E2J0_9AGAM</name>
<protein>
    <submittedName>
        <fullName evidence="2">Uncharacterized protein</fullName>
    </submittedName>
</protein>
<reference evidence="2" key="1">
    <citation type="submission" date="2021-01" db="EMBL/GenBank/DDBJ databases">
        <authorList>
            <person name="Kaushik A."/>
        </authorList>
    </citation>
    <scope>NUCLEOTIDE SEQUENCE</scope>
    <source>
        <strain evidence="2">AG5</strain>
    </source>
</reference>